<dbReference type="VEuPathDB" id="FungiDB:BO71DRAFT_372767"/>
<proteinExistence type="predicted"/>
<keyword evidence="2" id="KW-1185">Reference proteome</keyword>
<dbReference type="EMBL" id="KZ825821">
    <property type="protein sequence ID" value="PYH97696.1"/>
    <property type="molecule type" value="Genomic_DNA"/>
</dbReference>
<dbReference type="Proteomes" id="UP000247810">
    <property type="component" value="Unassembled WGS sequence"/>
</dbReference>
<dbReference type="AlphaFoldDB" id="A0A319DJI1"/>
<gene>
    <name evidence="1" type="ORF">BO71DRAFT_372767</name>
</gene>
<accession>A0A319DJI1</accession>
<name>A0A319DJI1_9EURO</name>
<sequence length="496" mass="56720">MSTDSWFPSSLALSGAKITLREKEWMVLEKVSEYDFLKDKEDVRDGSEPSFSCVRLRCRSRTSPVPAFMRIYMQIPLAGTKSEPPADRARQACKFTPEELWALKTMTERGSRNTPRLLDYKESTQDSSGPVPGGFITWIVWEIIPGICLGDTFGADRFWQLKQGERRAIQEAFPDAYKKLLSKGFYPAFGGPKNLVWQPETKHLLNVTKTKLTNYSFFVGFRRCRQAKPPYGKWSPSLFAVYALAKPPDWCEWYETTWDGNMKDWECIPQCAKTRYYLVLVHQYKIYLVTTFRSSPCSTNLLPRRSDAPFPNNAACRWVQSTQVDARHLVREALPDLRRGHSATKNSAIHDITFPGKLERWDNFSLEAHRAYTGHNWKGTVLNLQHQSLETPHSLSIEQVVVGDETGVQGRFNEHIGQDMGGVFSSQEIPLRFGDFKSSSKVYKKIPDSVICDAAGNPMVVGELKVPWVREHNLSALIRNKENFREAIGEQYILKL</sequence>
<reference evidence="1 2" key="1">
    <citation type="submission" date="2018-02" db="EMBL/GenBank/DDBJ databases">
        <title>The genomes of Aspergillus section Nigri reveals drivers in fungal speciation.</title>
        <authorList>
            <consortium name="DOE Joint Genome Institute"/>
            <person name="Vesth T.C."/>
            <person name="Nybo J."/>
            <person name="Theobald S."/>
            <person name="Brandl J."/>
            <person name="Frisvad J.C."/>
            <person name="Nielsen K.F."/>
            <person name="Lyhne E.K."/>
            <person name="Kogle M.E."/>
            <person name="Kuo A."/>
            <person name="Riley R."/>
            <person name="Clum A."/>
            <person name="Nolan M."/>
            <person name="Lipzen A."/>
            <person name="Salamov A."/>
            <person name="Henrissat B."/>
            <person name="Wiebenga A."/>
            <person name="De vries R.P."/>
            <person name="Grigoriev I.V."/>
            <person name="Mortensen U.H."/>
            <person name="Andersen M.R."/>
            <person name="Baker S.E."/>
        </authorList>
    </citation>
    <scope>NUCLEOTIDE SEQUENCE [LARGE SCALE GENOMIC DNA]</scope>
    <source>
        <strain evidence="1 2">CBS 707.79</strain>
    </source>
</reference>
<dbReference type="OrthoDB" id="4207132at2759"/>
<evidence type="ECO:0000313" key="1">
    <source>
        <dbReference type="EMBL" id="PYH97696.1"/>
    </source>
</evidence>
<organism evidence="1 2">
    <name type="scientific">Aspergillus ellipticus CBS 707.79</name>
    <dbReference type="NCBI Taxonomy" id="1448320"/>
    <lineage>
        <taxon>Eukaryota</taxon>
        <taxon>Fungi</taxon>
        <taxon>Dikarya</taxon>
        <taxon>Ascomycota</taxon>
        <taxon>Pezizomycotina</taxon>
        <taxon>Eurotiomycetes</taxon>
        <taxon>Eurotiomycetidae</taxon>
        <taxon>Eurotiales</taxon>
        <taxon>Aspergillaceae</taxon>
        <taxon>Aspergillus</taxon>
        <taxon>Aspergillus subgen. Circumdati</taxon>
    </lineage>
</organism>
<evidence type="ECO:0000313" key="2">
    <source>
        <dbReference type="Proteomes" id="UP000247810"/>
    </source>
</evidence>
<protein>
    <submittedName>
        <fullName evidence="1">Uncharacterized protein</fullName>
    </submittedName>
</protein>